<accession>A0AAF0R179</accession>
<gene>
    <name evidence="1" type="ORF">MTR67_026806</name>
</gene>
<protein>
    <recommendedName>
        <fullName evidence="3">DNA/RNA polymerases superfamily protein</fullName>
    </recommendedName>
</protein>
<evidence type="ECO:0008006" key="3">
    <source>
        <dbReference type="Google" id="ProtNLM"/>
    </source>
</evidence>
<dbReference type="SUPFAM" id="SSF53098">
    <property type="entry name" value="Ribonuclease H-like"/>
    <property type="match status" value="1"/>
</dbReference>
<evidence type="ECO:0000313" key="1">
    <source>
        <dbReference type="EMBL" id="WMV33421.1"/>
    </source>
</evidence>
<reference evidence="1" key="1">
    <citation type="submission" date="2023-08" db="EMBL/GenBank/DDBJ databases">
        <title>A de novo genome assembly of Solanum verrucosum Schlechtendal, a Mexican diploid species geographically isolated from the other diploid A-genome species in potato relatives.</title>
        <authorList>
            <person name="Hosaka K."/>
        </authorList>
    </citation>
    <scope>NUCLEOTIDE SEQUENCE</scope>
    <source>
        <tissue evidence="1">Young leaves</tissue>
    </source>
</reference>
<dbReference type="EMBL" id="CP133617">
    <property type="protein sequence ID" value="WMV33421.1"/>
    <property type="molecule type" value="Genomic_DNA"/>
</dbReference>
<proteinExistence type="predicted"/>
<dbReference type="Proteomes" id="UP001234989">
    <property type="component" value="Chromosome 6"/>
</dbReference>
<dbReference type="AlphaFoldDB" id="A0AAF0R179"/>
<dbReference type="GO" id="GO:0003676">
    <property type="term" value="F:nucleic acid binding"/>
    <property type="evidence" value="ECO:0007669"/>
    <property type="project" value="InterPro"/>
</dbReference>
<dbReference type="PANTHER" id="PTHR46148">
    <property type="entry name" value="CHROMO DOMAIN-CONTAINING PROTEIN"/>
    <property type="match status" value="1"/>
</dbReference>
<evidence type="ECO:0000313" key="2">
    <source>
        <dbReference type="Proteomes" id="UP001234989"/>
    </source>
</evidence>
<dbReference type="InterPro" id="IPR012337">
    <property type="entry name" value="RNaseH-like_sf"/>
</dbReference>
<keyword evidence="2" id="KW-1185">Reference proteome</keyword>
<dbReference type="InterPro" id="IPR036397">
    <property type="entry name" value="RNaseH_sf"/>
</dbReference>
<sequence length="219" mass="25115">MTKLAHFIPVKVSYLVEDYAKSHKGLGTRVKLSTGFHPQTDGKVEGTIQTLEDMLRACVIDFKGESSLIGTALVHEAMERVCLIRKRLKMTLSQEKSYVGVRRRDVEFNVKNWVYLKISPTNSVMRFGKKWNLSPRYVGPYHILRCIESLSINDSLSYEEVPVEILDRQVWKLRNKEVASIKVIQMNQLVEGDTWEAEADIISCYPHLFPFIPTLTLGI</sequence>
<name>A0AAF0R179_SOLVR</name>
<dbReference type="PANTHER" id="PTHR46148:SF60">
    <property type="entry name" value="CHROMO DOMAIN-CONTAINING PROTEIN"/>
    <property type="match status" value="1"/>
</dbReference>
<dbReference type="Gene3D" id="3.30.420.10">
    <property type="entry name" value="Ribonuclease H-like superfamily/Ribonuclease H"/>
    <property type="match status" value="1"/>
</dbReference>
<organism evidence="1 2">
    <name type="scientific">Solanum verrucosum</name>
    <dbReference type="NCBI Taxonomy" id="315347"/>
    <lineage>
        <taxon>Eukaryota</taxon>
        <taxon>Viridiplantae</taxon>
        <taxon>Streptophyta</taxon>
        <taxon>Embryophyta</taxon>
        <taxon>Tracheophyta</taxon>
        <taxon>Spermatophyta</taxon>
        <taxon>Magnoliopsida</taxon>
        <taxon>eudicotyledons</taxon>
        <taxon>Gunneridae</taxon>
        <taxon>Pentapetalae</taxon>
        <taxon>asterids</taxon>
        <taxon>lamiids</taxon>
        <taxon>Solanales</taxon>
        <taxon>Solanaceae</taxon>
        <taxon>Solanoideae</taxon>
        <taxon>Solaneae</taxon>
        <taxon>Solanum</taxon>
    </lineage>
</organism>